<accession>A0A378MUI8</accession>
<evidence type="ECO:0000313" key="3">
    <source>
        <dbReference type="EMBL" id="STY59754.1"/>
    </source>
</evidence>
<dbReference type="STRING" id="75985.WC39_05760"/>
<dbReference type="AlphaFoldDB" id="A0A378MUI8"/>
<dbReference type="Proteomes" id="UP000254802">
    <property type="component" value="Unassembled WGS sequence"/>
</dbReference>
<sequence length="194" mass="21931">MKTTQHILDEREQQHGNYDSFAKIYGGLRKVSDSHAEKLTWPQQIAVEMILFKIARILNNGANHQDNYQDIAGYAMLGGGLYNPNGSAEVKALPKPLTDEERESELFGEVEQVIEPPTLVENNGWISIEDKLPPIETDVLGLCDISGMQLILIVSRELADNEWYFLSVNQYGLDDDVIEVTHWQPLPEPPKDNQ</sequence>
<evidence type="ECO:0000313" key="4">
    <source>
        <dbReference type="Proteomes" id="UP000254802"/>
    </source>
</evidence>
<dbReference type="InterPro" id="IPR045958">
    <property type="entry name" value="DUF6378"/>
</dbReference>
<protein>
    <submittedName>
        <fullName evidence="3">Protein of uncharacterized function (DUF551)</fullName>
    </submittedName>
</protein>
<feature type="domain" description="DUF551" evidence="1">
    <location>
        <begin position="124"/>
        <end position="191"/>
    </location>
</feature>
<dbReference type="EMBL" id="UGPN01000002">
    <property type="protein sequence ID" value="STY59754.1"/>
    <property type="molecule type" value="Genomic_DNA"/>
</dbReference>
<gene>
    <name evidence="3" type="ORF">NCTC10638_00935</name>
</gene>
<dbReference type="Pfam" id="PF04448">
    <property type="entry name" value="DUF551"/>
    <property type="match status" value="1"/>
</dbReference>
<evidence type="ECO:0000259" key="2">
    <source>
        <dbReference type="Pfam" id="PF19905"/>
    </source>
</evidence>
<reference evidence="3 4" key="1">
    <citation type="submission" date="2018-06" db="EMBL/GenBank/DDBJ databases">
        <authorList>
            <consortium name="Pathogen Informatics"/>
            <person name="Doyle S."/>
        </authorList>
    </citation>
    <scope>NUCLEOTIDE SEQUENCE [LARGE SCALE GENOMIC DNA]</scope>
    <source>
        <strain evidence="3 4">NCTC10638</strain>
    </source>
</reference>
<dbReference type="Pfam" id="PF19905">
    <property type="entry name" value="DUF6378"/>
    <property type="match status" value="1"/>
</dbReference>
<evidence type="ECO:0000259" key="1">
    <source>
        <dbReference type="Pfam" id="PF04448"/>
    </source>
</evidence>
<dbReference type="InterPro" id="IPR007539">
    <property type="entry name" value="DUF551"/>
</dbReference>
<proteinExistence type="predicted"/>
<name>A0A378MUI8_MANHA</name>
<organism evidence="3 4">
    <name type="scientific">Mannheimia haemolytica</name>
    <name type="common">Pasteurella haemolytica</name>
    <dbReference type="NCBI Taxonomy" id="75985"/>
    <lineage>
        <taxon>Bacteria</taxon>
        <taxon>Pseudomonadati</taxon>
        <taxon>Pseudomonadota</taxon>
        <taxon>Gammaproteobacteria</taxon>
        <taxon>Pasteurellales</taxon>
        <taxon>Pasteurellaceae</taxon>
        <taxon>Mannheimia</taxon>
    </lineage>
</organism>
<feature type="domain" description="DUF6378" evidence="2">
    <location>
        <begin position="4"/>
        <end position="80"/>
    </location>
</feature>